<reference evidence="7" key="1">
    <citation type="journal article" date="2021" name="PeerJ">
        <title>Extensive microbial diversity within the chicken gut microbiome revealed by metagenomics and culture.</title>
        <authorList>
            <person name="Gilroy R."/>
            <person name="Ravi A."/>
            <person name="Getino M."/>
            <person name="Pursley I."/>
            <person name="Horton D.L."/>
            <person name="Alikhan N.F."/>
            <person name="Baker D."/>
            <person name="Gharbi K."/>
            <person name="Hall N."/>
            <person name="Watson M."/>
            <person name="Adriaenssens E.M."/>
            <person name="Foster-Nyarko E."/>
            <person name="Jarju S."/>
            <person name="Secka A."/>
            <person name="Antonio M."/>
            <person name="Oren A."/>
            <person name="Chaudhuri R.R."/>
            <person name="La Ragione R."/>
            <person name="Hildebrand F."/>
            <person name="Pallen M.J."/>
        </authorList>
    </citation>
    <scope>NUCLEOTIDE SEQUENCE</scope>
    <source>
        <strain evidence="7">CHK187-11901</strain>
    </source>
</reference>
<evidence type="ECO:0000256" key="1">
    <source>
        <dbReference type="ARBA" id="ARBA00004141"/>
    </source>
</evidence>
<feature type="transmembrane region" description="Helical" evidence="5">
    <location>
        <begin position="36"/>
        <end position="63"/>
    </location>
</feature>
<dbReference type="PANTHER" id="PTHR33507">
    <property type="entry name" value="INNER MEMBRANE PROTEIN YBBJ"/>
    <property type="match status" value="1"/>
</dbReference>
<name>A0A9D2NUQ1_9FIRM</name>
<evidence type="ECO:0000256" key="3">
    <source>
        <dbReference type="ARBA" id="ARBA00022989"/>
    </source>
</evidence>
<reference evidence="7" key="2">
    <citation type="submission" date="2021-04" db="EMBL/GenBank/DDBJ databases">
        <authorList>
            <person name="Gilroy R."/>
        </authorList>
    </citation>
    <scope>NUCLEOTIDE SEQUENCE</scope>
    <source>
        <strain evidence="7">CHK187-11901</strain>
    </source>
</reference>
<keyword evidence="4 5" id="KW-0472">Membrane</keyword>
<keyword evidence="2 5" id="KW-0812">Transmembrane</keyword>
<evidence type="ECO:0000259" key="6">
    <source>
        <dbReference type="Pfam" id="PF01957"/>
    </source>
</evidence>
<evidence type="ECO:0000256" key="4">
    <source>
        <dbReference type="ARBA" id="ARBA00023136"/>
    </source>
</evidence>
<feature type="transmembrane region" description="Helical" evidence="5">
    <location>
        <begin position="7"/>
        <end position="30"/>
    </location>
</feature>
<organism evidence="7 8">
    <name type="scientific">Candidatus Merdibacter merdavium</name>
    <dbReference type="NCBI Taxonomy" id="2838692"/>
    <lineage>
        <taxon>Bacteria</taxon>
        <taxon>Bacillati</taxon>
        <taxon>Bacillota</taxon>
        <taxon>Erysipelotrichia</taxon>
        <taxon>Erysipelotrichales</taxon>
        <taxon>Erysipelotrichaceae</taxon>
        <taxon>Merdibacter</taxon>
    </lineage>
</organism>
<accession>A0A9D2NUQ1</accession>
<evidence type="ECO:0000313" key="8">
    <source>
        <dbReference type="Proteomes" id="UP000823896"/>
    </source>
</evidence>
<dbReference type="GO" id="GO:0005886">
    <property type="term" value="C:plasma membrane"/>
    <property type="evidence" value="ECO:0007669"/>
    <property type="project" value="TreeGrafter"/>
</dbReference>
<gene>
    <name evidence="7" type="ORF">H9702_09345</name>
</gene>
<dbReference type="SUPFAM" id="SSF141322">
    <property type="entry name" value="NfeD domain-like"/>
    <property type="match status" value="1"/>
</dbReference>
<dbReference type="Proteomes" id="UP000823896">
    <property type="component" value="Unassembled WGS sequence"/>
</dbReference>
<sequence length="149" mass="15815">MIWIWTGVLVGALIIELATPTALISVWFALGALAALLAALLALPLWGQLIAFALVCVLSLCIIRPLAARALRGNVVATNADRLIGTTAIVEEHISPQKWGSVRVQGRVWSAVSMDGSSVEPGTRVRIKAIEGAKLIVMPIHGPKGEEHV</sequence>
<dbReference type="InterPro" id="IPR052165">
    <property type="entry name" value="Membrane_assoc_protease"/>
</dbReference>
<dbReference type="EMBL" id="DWWM01000057">
    <property type="protein sequence ID" value="HJC37314.1"/>
    <property type="molecule type" value="Genomic_DNA"/>
</dbReference>
<keyword evidence="3 5" id="KW-1133">Transmembrane helix</keyword>
<comment type="subcellular location">
    <subcellularLocation>
        <location evidence="1">Membrane</location>
        <topology evidence="1">Multi-pass membrane protein</topology>
    </subcellularLocation>
</comment>
<comment type="caution">
    <text evidence="7">The sequence shown here is derived from an EMBL/GenBank/DDBJ whole genome shotgun (WGS) entry which is preliminary data.</text>
</comment>
<dbReference type="AlphaFoldDB" id="A0A9D2NUQ1"/>
<dbReference type="InterPro" id="IPR012340">
    <property type="entry name" value="NA-bd_OB-fold"/>
</dbReference>
<dbReference type="Pfam" id="PF01957">
    <property type="entry name" value="NfeD"/>
    <property type="match status" value="1"/>
</dbReference>
<dbReference type="PANTHER" id="PTHR33507:SF3">
    <property type="entry name" value="INNER MEMBRANE PROTEIN YBBJ"/>
    <property type="match status" value="1"/>
</dbReference>
<feature type="domain" description="NfeD-like C-terminal" evidence="6">
    <location>
        <begin position="80"/>
        <end position="139"/>
    </location>
</feature>
<evidence type="ECO:0000256" key="2">
    <source>
        <dbReference type="ARBA" id="ARBA00022692"/>
    </source>
</evidence>
<dbReference type="Gene3D" id="2.40.50.140">
    <property type="entry name" value="Nucleic acid-binding proteins"/>
    <property type="match status" value="1"/>
</dbReference>
<dbReference type="InterPro" id="IPR002810">
    <property type="entry name" value="NfeD-like_C"/>
</dbReference>
<evidence type="ECO:0000313" key="7">
    <source>
        <dbReference type="EMBL" id="HJC37314.1"/>
    </source>
</evidence>
<protein>
    <submittedName>
        <fullName evidence="7">NfeD family protein</fullName>
    </submittedName>
</protein>
<proteinExistence type="predicted"/>
<evidence type="ECO:0000256" key="5">
    <source>
        <dbReference type="SAM" id="Phobius"/>
    </source>
</evidence>